<dbReference type="InterPro" id="IPR002192">
    <property type="entry name" value="PPDK_AMP/ATP-bd"/>
</dbReference>
<dbReference type="SUPFAM" id="SSF56059">
    <property type="entry name" value="Glutathione synthetase ATP-binding domain-like"/>
    <property type="match status" value="1"/>
</dbReference>
<dbReference type="RefSeq" id="WP_342757898.1">
    <property type="nucleotide sequence ID" value="NZ_CP146256.1"/>
</dbReference>
<proteinExistence type="predicted"/>
<dbReference type="Pfam" id="PF01326">
    <property type="entry name" value="PPDK_N"/>
    <property type="match status" value="1"/>
</dbReference>
<feature type="domain" description="Pyruvate phosphate dikinase AMP/ATP-binding" evidence="1">
    <location>
        <begin position="288"/>
        <end position="673"/>
    </location>
</feature>
<evidence type="ECO:0000313" key="3">
    <source>
        <dbReference type="Proteomes" id="UP001451571"/>
    </source>
</evidence>
<accession>A0ABZ3EWU4</accession>
<reference evidence="2 3" key="1">
    <citation type="submission" date="2024-02" db="EMBL/GenBank/DDBJ databases">
        <title>Bacterial strain from lacustrine sediment.</title>
        <authorList>
            <person name="Petit C."/>
            <person name="Fadhlaoui K."/>
        </authorList>
    </citation>
    <scope>NUCLEOTIDE SEQUENCE [LARGE SCALE GENOMIC DNA]</scope>
    <source>
        <strain evidence="2 3">IPX-CK</strain>
    </source>
</reference>
<protein>
    <submittedName>
        <fullName evidence="2">PEP/pyruvate-binding domain-containing protein</fullName>
    </submittedName>
</protein>
<name>A0ABZ3EWU4_9FIRM</name>
<keyword evidence="3" id="KW-1185">Reference proteome</keyword>
<dbReference type="EMBL" id="CP146256">
    <property type="protein sequence ID" value="XAH74305.1"/>
    <property type="molecule type" value="Genomic_DNA"/>
</dbReference>
<evidence type="ECO:0000259" key="1">
    <source>
        <dbReference type="Pfam" id="PF01326"/>
    </source>
</evidence>
<gene>
    <name evidence="2" type="ORF">V6984_00645</name>
</gene>
<organism evidence="2 3">
    <name type="scientific">Kineothrix sedimenti</name>
    <dbReference type="NCBI Taxonomy" id="3123317"/>
    <lineage>
        <taxon>Bacteria</taxon>
        <taxon>Bacillati</taxon>
        <taxon>Bacillota</taxon>
        <taxon>Clostridia</taxon>
        <taxon>Lachnospirales</taxon>
        <taxon>Lachnospiraceae</taxon>
        <taxon>Kineothrix</taxon>
    </lineage>
</organism>
<dbReference type="Proteomes" id="UP001451571">
    <property type="component" value="Chromosome"/>
</dbReference>
<evidence type="ECO:0000313" key="2">
    <source>
        <dbReference type="EMBL" id="XAH74305.1"/>
    </source>
</evidence>
<sequence>MGILDSVSTGMKGFDKAIDMLRLGDNVVWQVDSIEDYCYVVAPYIEQARKDNRNIIYFRFGTHRQVVEDLTGIKIYELNPAMGFEGFATMIHRIIGEEGVKAFYVFDCLTELLAFWYSDLMTGNFFRVTCPYLYELDTIAYFAIKRNVHTYDTIATIRETTQLLLDVYKINDRFYIHPLKVWQRYSPTMFFPHYIDGDEVEPITASAQAAELFSNFNWTEERLDYWHVTINRAREALEGEEKEKEEMKGLLIDLLIGKESRMRDMCMSFFKLSDIVKIAGREIGTGFIGGKSVGMLLARRIITRSDEDKAYFKPLLESHDSFYLGSDIYYTYIVENGWWQLRTKQKTEEGYFAYAPELKEKLRGGKFPRIVRDEFMQMLEYYGQSPIIVRSSSLLEDNFGNAFAGKYESVFCVNQGDPEKRLNDFMDAVRVVYASTMNEDALHYRKNRGLADRDEQMAILVQRVSGDYYGDYFFPHTAGVGNSSNLYVWDKEVDMEAGMLRLVFGLGTRAVDRVIGDYVKIVTLDDPMRQPLIGYGEAQKYSQHNMDVLNLKENTQESISVNKVTGSDIKADKNLFWVRDFETERRLSEIGRDVSGVPPILNFRKLLKETKFPEVMKRMLTLLAEKYNYPVDIEFTANFNREGEFRVNLLQCRPLQTRGLGKTVDIPETVDEKKCLFYSHGNFMGGNVRLPIDYIVYVSVKEYLELKEQDKYDIARQVGLLNRALKGKNAMLMGPGRWGTTTPSLGVPVHFTELMNMLAVCEIAYSEKGIMPELSYGSHFFQDLVESGVFYVALFDGRENVVLNEEKLLEAENIACDIIGEGCGVNADVIHVVRTEGMELYSDIMSQRVLCSKKCACQTMVKKPVDKLI</sequence>
<dbReference type="InterPro" id="IPR013815">
    <property type="entry name" value="ATP_grasp_subdomain_1"/>
</dbReference>
<dbReference type="Gene3D" id="3.30.1490.20">
    <property type="entry name" value="ATP-grasp fold, A domain"/>
    <property type="match status" value="1"/>
</dbReference>